<dbReference type="Pfam" id="PF13409">
    <property type="entry name" value="GST_N_2"/>
    <property type="match status" value="1"/>
</dbReference>
<dbReference type="Gene3D" id="1.20.1050.10">
    <property type="match status" value="1"/>
</dbReference>
<dbReference type="InterPro" id="IPR036249">
    <property type="entry name" value="Thioredoxin-like_sf"/>
</dbReference>
<accession>A0ABT5TFC1</accession>
<protein>
    <submittedName>
        <fullName evidence="2">Glutathione S-transferase C-terminal domain-containing protein</fullName>
    </submittedName>
</protein>
<dbReference type="Pfam" id="PF13410">
    <property type="entry name" value="GST_C_2"/>
    <property type="match status" value="1"/>
</dbReference>
<dbReference type="PANTHER" id="PTHR32419:SF6">
    <property type="entry name" value="GLUTATHIONE S-TRANSFERASE OMEGA-LIKE 1-RELATED"/>
    <property type="match status" value="1"/>
</dbReference>
<organism evidence="2 3">
    <name type="scientific">Roseinatronobacter alkalisoli</name>
    <dbReference type="NCBI Taxonomy" id="3028235"/>
    <lineage>
        <taxon>Bacteria</taxon>
        <taxon>Pseudomonadati</taxon>
        <taxon>Pseudomonadota</taxon>
        <taxon>Alphaproteobacteria</taxon>
        <taxon>Rhodobacterales</taxon>
        <taxon>Paracoccaceae</taxon>
        <taxon>Roseinatronobacter</taxon>
    </lineage>
</organism>
<keyword evidence="3" id="KW-1185">Reference proteome</keyword>
<dbReference type="InterPro" id="IPR004045">
    <property type="entry name" value="Glutathione_S-Trfase_N"/>
</dbReference>
<name>A0ABT5TFC1_9RHOB</name>
<dbReference type="EMBL" id="JAQZSM010000020">
    <property type="protein sequence ID" value="MDD7972857.1"/>
    <property type="molecule type" value="Genomic_DNA"/>
</dbReference>
<dbReference type="InterPro" id="IPR047047">
    <property type="entry name" value="GST_Omega-like_C"/>
</dbReference>
<dbReference type="SUPFAM" id="SSF52833">
    <property type="entry name" value="Thioredoxin-like"/>
    <property type="match status" value="1"/>
</dbReference>
<dbReference type="PROSITE" id="PS50405">
    <property type="entry name" value="GST_CTER"/>
    <property type="match status" value="1"/>
</dbReference>
<dbReference type="Gene3D" id="3.40.30.10">
    <property type="entry name" value="Glutaredoxin"/>
    <property type="match status" value="1"/>
</dbReference>
<dbReference type="InterPro" id="IPR016639">
    <property type="entry name" value="GST_Omega/GSH"/>
</dbReference>
<dbReference type="RefSeq" id="WP_274353531.1">
    <property type="nucleotide sequence ID" value="NZ_JAQZSM010000020.1"/>
</dbReference>
<dbReference type="Proteomes" id="UP001431784">
    <property type="component" value="Unassembled WGS sequence"/>
</dbReference>
<proteinExistence type="predicted"/>
<dbReference type="InterPro" id="IPR010987">
    <property type="entry name" value="Glutathione-S-Trfase_C-like"/>
</dbReference>
<gene>
    <name evidence="2" type="ORF">PUT78_17320</name>
</gene>
<evidence type="ECO:0000313" key="3">
    <source>
        <dbReference type="Proteomes" id="UP001431784"/>
    </source>
</evidence>
<feature type="domain" description="GST C-terminal" evidence="1">
    <location>
        <begin position="122"/>
        <end position="258"/>
    </location>
</feature>
<dbReference type="InterPro" id="IPR036282">
    <property type="entry name" value="Glutathione-S-Trfase_C_sf"/>
</dbReference>
<dbReference type="PANTHER" id="PTHR32419">
    <property type="entry name" value="GLUTATHIONYL-HYDROQUINONE REDUCTASE"/>
    <property type="match status" value="1"/>
</dbReference>
<evidence type="ECO:0000313" key="2">
    <source>
        <dbReference type="EMBL" id="MDD7972857.1"/>
    </source>
</evidence>
<reference evidence="2" key="1">
    <citation type="submission" date="2023-02" db="EMBL/GenBank/DDBJ databases">
        <title>Description of Roseinatronobacter alkalisoli sp. nov., an alkaliphilic bacerium isolated from soda soil.</title>
        <authorList>
            <person name="Wei W."/>
        </authorList>
    </citation>
    <scope>NUCLEOTIDE SEQUENCE</scope>
    <source>
        <strain evidence="2">HJB301</strain>
    </source>
</reference>
<comment type="caution">
    <text evidence="2">The sequence shown here is derived from an EMBL/GenBank/DDBJ whole genome shotgun (WGS) entry which is preliminary data.</text>
</comment>
<evidence type="ECO:0000259" key="1">
    <source>
        <dbReference type="PROSITE" id="PS50405"/>
    </source>
</evidence>
<dbReference type="SUPFAM" id="SSF47616">
    <property type="entry name" value="GST C-terminal domain-like"/>
    <property type="match status" value="1"/>
</dbReference>
<sequence>MAYQITAPHNLILYAAWGCPFSHRPLAALHLLALDSVVPVLFVEDIKREDGWRFATPDPVFGTRTLRDLYDIAAPGQDLRPSVPVLIERGRKRIVSTESLDIMRFFSTGFAGAMPVPLDLCPTDRRAEIATITAFLHDRVTRAVYRVGLARDQHVYETQCRALFAAFDQLEETLTTRIFLLGDTLSEADLVLFPTLARFDAIYGPLFRCSIARIADYPALSSYLKRCLAIPSLAASFSLEHARTNYYRSIIHRPDGAFEINPSGIIPL</sequence>
<dbReference type="CDD" id="cd03190">
    <property type="entry name" value="GST_C_Omega_like"/>
    <property type="match status" value="1"/>
</dbReference>